<reference evidence="20 21" key="1">
    <citation type="submission" date="2023-11" db="EMBL/GenBank/DDBJ databases">
        <authorList>
            <person name="Hedman E."/>
            <person name="Englund M."/>
            <person name="Stromberg M."/>
            <person name="Nyberg Akerstrom W."/>
            <person name="Nylinder S."/>
            <person name="Jareborg N."/>
            <person name="Kallberg Y."/>
            <person name="Kronander E."/>
        </authorList>
    </citation>
    <scope>NUCLEOTIDE SEQUENCE [LARGE SCALE GENOMIC DNA]</scope>
</reference>
<dbReference type="InterPro" id="IPR011990">
    <property type="entry name" value="TPR-like_helical_dom_sf"/>
</dbReference>
<evidence type="ECO:0000256" key="4">
    <source>
        <dbReference type="ARBA" id="ARBA00007450"/>
    </source>
</evidence>
<dbReference type="InterPro" id="IPR026000">
    <property type="entry name" value="Apc5_dom"/>
</dbReference>
<dbReference type="AlphaFoldDB" id="A0AAV1M6G1"/>
<evidence type="ECO:0000256" key="15">
    <source>
        <dbReference type="ARBA" id="ARBA00023306"/>
    </source>
</evidence>
<proteinExistence type="inferred from homology"/>
<sequence length="771" mass="85612">MDLGSENLDLSKLINVKGNVDNITPHKIAVVAFIREYGLLKIEAKDMIDCTMAPKYRKDFCILALKLIQCPDMEFKDLENLLTLGRYNLLSVHLENFCVRLKNIHVNGISALMDCVTSTVDKLMIEQNEANPCIITRCSVLGFYLRRIMLHLDKLTFVQVVSLYKSFCQYYQKGRPGLMMRSLSKEKLNNMEPPGAPTSSVSPVFLEESKPPEVFMKMNMIERDNSLEECQWSRKQAELFTAQQANLLQINEKKALPPRQLQKTIMQIINDIPDYSDIHFLSFLNCIRMKEFCGAQDSLYNCFDRTVFNICGNANNCNDKNKNFRYAALNRAAMHTQFGHLSVAMEGVQEALGAAQEAADAACLAHAAAWGALAGGRARRAALLARVPRAPRVAAAAAQLMAQHAAVNAAKPAEVFQIITKGDSINYLHSMTDLTMAGLANTAALWSLYGKTEMASISCQLLLNLNTKCNVGSSSVWHWSEACAVAGAGAASVAAWRGEGVLAAALLSHLHHLPPPPLRAVAASHRAGAALLAGKWEEAEQSIRQLASFDRWESQLLKAEMYFLKGDATNALETLQDILDFCKTEDDSLHFASLRLKAMILMSQVQLSYGSSQSTNILLLNEALSWAKKFHLHYLAAIVEMHIANVQLLMGCAKNALVLVRKVLPLIMAHGSAYDMARGLLLYTKCRIATAPLSGETRVQVFQSCCEALESVKENFSKIGAQVRLLQTWYIQAQLHNDVGNIAGRNQCAWMYRQLETQNPVDLSNMLHIMY</sequence>
<dbReference type="EMBL" id="CAVLGL010000148">
    <property type="protein sequence ID" value="CAK1603245.1"/>
    <property type="molecule type" value="Genomic_DNA"/>
</dbReference>
<evidence type="ECO:0000313" key="20">
    <source>
        <dbReference type="EMBL" id="CAK1603245.1"/>
    </source>
</evidence>
<dbReference type="GO" id="GO:0005819">
    <property type="term" value="C:spindle"/>
    <property type="evidence" value="ECO:0007669"/>
    <property type="project" value="UniProtKB-SubCell"/>
</dbReference>
<evidence type="ECO:0000256" key="7">
    <source>
        <dbReference type="ARBA" id="ARBA00022553"/>
    </source>
</evidence>
<dbReference type="GO" id="GO:0051301">
    <property type="term" value="P:cell division"/>
    <property type="evidence" value="ECO:0007669"/>
    <property type="project" value="UniProtKB-KW"/>
</dbReference>
<keyword evidence="15" id="KW-0131">Cell cycle</keyword>
<dbReference type="GO" id="GO:0031145">
    <property type="term" value="P:anaphase-promoting complex-dependent catabolic process"/>
    <property type="evidence" value="ECO:0007669"/>
    <property type="project" value="TreeGrafter"/>
</dbReference>
<dbReference type="Pfam" id="PF21371">
    <property type="entry name" value="Apc5_N"/>
    <property type="match status" value="1"/>
</dbReference>
<dbReference type="SUPFAM" id="SSF48452">
    <property type="entry name" value="TPR-like"/>
    <property type="match status" value="1"/>
</dbReference>
<evidence type="ECO:0000256" key="2">
    <source>
        <dbReference type="ARBA" id="ARBA00004186"/>
    </source>
</evidence>
<evidence type="ECO:0000256" key="10">
    <source>
        <dbReference type="ARBA" id="ARBA00022776"/>
    </source>
</evidence>
<keyword evidence="9" id="KW-0677">Repeat</keyword>
<evidence type="ECO:0000256" key="8">
    <source>
        <dbReference type="ARBA" id="ARBA00022618"/>
    </source>
</evidence>
<dbReference type="InterPro" id="IPR048968">
    <property type="entry name" value="Apc5_N"/>
</dbReference>
<feature type="domain" description="Anaphase-promoting complex subunit 5 N-terminal" evidence="19">
    <location>
        <begin position="23"/>
        <end position="174"/>
    </location>
</feature>
<keyword evidence="11" id="KW-0833">Ubl conjugation pathway</keyword>
<dbReference type="InterPro" id="IPR037679">
    <property type="entry name" value="Apc5"/>
</dbReference>
<evidence type="ECO:0000313" key="21">
    <source>
        <dbReference type="Proteomes" id="UP001314205"/>
    </source>
</evidence>
<keyword evidence="6" id="KW-0963">Cytoplasm</keyword>
<dbReference type="PANTHER" id="PTHR12830">
    <property type="entry name" value="ANAPHASE-PROMOTING COMPLEX SUBUNIT 5"/>
    <property type="match status" value="1"/>
</dbReference>
<evidence type="ECO:0000256" key="13">
    <source>
        <dbReference type="ARBA" id="ARBA00023212"/>
    </source>
</evidence>
<keyword evidence="10" id="KW-0498">Mitosis</keyword>
<evidence type="ECO:0000256" key="16">
    <source>
        <dbReference type="ARBA" id="ARBA00031069"/>
    </source>
</evidence>
<comment type="caution">
    <text evidence="20">The sequence shown here is derived from an EMBL/GenBank/DDBJ whole genome shotgun (WGS) entry which is preliminary data.</text>
</comment>
<name>A0AAV1M6G1_9NEOP</name>
<dbReference type="PANTHER" id="PTHR12830:SF9">
    <property type="entry name" value="ANAPHASE-PROMOTING COMPLEX SUBUNIT 5"/>
    <property type="match status" value="1"/>
</dbReference>
<evidence type="ECO:0000256" key="14">
    <source>
        <dbReference type="ARBA" id="ARBA00023242"/>
    </source>
</evidence>
<keyword evidence="13" id="KW-0206">Cytoskeleton</keyword>
<organism evidence="20 21">
    <name type="scientific">Parnassius mnemosyne</name>
    <name type="common">clouded apollo</name>
    <dbReference type="NCBI Taxonomy" id="213953"/>
    <lineage>
        <taxon>Eukaryota</taxon>
        <taxon>Metazoa</taxon>
        <taxon>Ecdysozoa</taxon>
        <taxon>Arthropoda</taxon>
        <taxon>Hexapoda</taxon>
        <taxon>Insecta</taxon>
        <taxon>Pterygota</taxon>
        <taxon>Neoptera</taxon>
        <taxon>Endopterygota</taxon>
        <taxon>Lepidoptera</taxon>
        <taxon>Glossata</taxon>
        <taxon>Ditrysia</taxon>
        <taxon>Papilionoidea</taxon>
        <taxon>Papilionidae</taxon>
        <taxon>Parnassiinae</taxon>
        <taxon>Parnassini</taxon>
        <taxon>Parnassius</taxon>
        <taxon>Driopa</taxon>
    </lineage>
</organism>
<evidence type="ECO:0000256" key="5">
    <source>
        <dbReference type="ARBA" id="ARBA00016066"/>
    </source>
</evidence>
<dbReference type="CDD" id="cd16270">
    <property type="entry name" value="Apc5_N"/>
    <property type="match status" value="1"/>
</dbReference>
<dbReference type="GO" id="GO:0070979">
    <property type="term" value="P:protein K11-linked ubiquitination"/>
    <property type="evidence" value="ECO:0007669"/>
    <property type="project" value="TreeGrafter"/>
</dbReference>
<dbReference type="GO" id="GO:0005680">
    <property type="term" value="C:anaphase-promoting complex"/>
    <property type="evidence" value="ECO:0007669"/>
    <property type="project" value="InterPro"/>
</dbReference>
<keyword evidence="21" id="KW-1185">Reference proteome</keyword>
<accession>A0AAV1M6G1</accession>
<keyword evidence="8" id="KW-0132">Cell division</keyword>
<evidence type="ECO:0000259" key="19">
    <source>
        <dbReference type="Pfam" id="PF21371"/>
    </source>
</evidence>
<gene>
    <name evidence="20" type="ORF">PARMNEM_LOCUS21646</name>
</gene>
<comment type="similarity">
    <text evidence="4">Belongs to the APC5 family.</text>
</comment>
<evidence type="ECO:0000259" key="18">
    <source>
        <dbReference type="Pfam" id="PF12862"/>
    </source>
</evidence>
<feature type="domain" description="Anaphase-promoting complex subunit 5" evidence="18">
    <location>
        <begin position="565"/>
        <end position="605"/>
    </location>
</feature>
<dbReference type="Pfam" id="PF12862">
    <property type="entry name" value="ANAPC5"/>
    <property type="match status" value="2"/>
</dbReference>
<feature type="domain" description="Anaphase-promoting complex subunit 5" evidence="18">
    <location>
        <begin position="279"/>
        <end position="370"/>
    </location>
</feature>
<evidence type="ECO:0000256" key="17">
    <source>
        <dbReference type="ARBA" id="ARBA00045696"/>
    </source>
</evidence>
<comment type="subcellular location">
    <subcellularLocation>
        <location evidence="2">Cytoplasm</location>
        <location evidence="2">Cytoskeleton</location>
        <location evidence="2">Spindle</location>
    </subcellularLocation>
    <subcellularLocation>
        <location evidence="1">Nucleus</location>
    </subcellularLocation>
</comment>
<evidence type="ECO:0000256" key="1">
    <source>
        <dbReference type="ARBA" id="ARBA00004123"/>
    </source>
</evidence>
<protein>
    <recommendedName>
        <fullName evidence="5">Anaphase-promoting complex subunit 5</fullName>
    </recommendedName>
    <alternativeName>
        <fullName evidence="16">Cyclosome subunit 5</fullName>
    </alternativeName>
</protein>
<evidence type="ECO:0000256" key="3">
    <source>
        <dbReference type="ARBA" id="ARBA00004906"/>
    </source>
</evidence>
<keyword evidence="12" id="KW-0802">TPR repeat</keyword>
<evidence type="ECO:0000256" key="9">
    <source>
        <dbReference type="ARBA" id="ARBA00022737"/>
    </source>
</evidence>
<keyword evidence="7" id="KW-0597">Phosphoprotein</keyword>
<keyword evidence="14" id="KW-0539">Nucleus</keyword>
<dbReference type="Proteomes" id="UP001314205">
    <property type="component" value="Unassembled WGS sequence"/>
</dbReference>
<comment type="pathway">
    <text evidence="3">Protein modification; protein ubiquitination.</text>
</comment>
<evidence type="ECO:0000256" key="6">
    <source>
        <dbReference type="ARBA" id="ARBA00022490"/>
    </source>
</evidence>
<evidence type="ECO:0000256" key="11">
    <source>
        <dbReference type="ARBA" id="ARBA00022786"/>
    </source>
</evidence>
<dbReference type="GO" id="GO:0045842">
    <property type="term" value="P:positive regulation of mitotic metaphase/anaphase transition"/>
    <property type="evidence" value="ECO:0007669"/>
    <property type="project" value="TreeGrafter"/>
</dbReference>
<evidence type="ECO:0000256" key="12">
    <source>
        <dbReference type="ARBA" id="ARBA00022803"/>
    </source>
</evidence>
<comment type="function">
    <text evidence="17">Component of the anaphase promoting complex/cyclosome (APC/C), a cell cycle-regulated E3 ubiquitin ligase that controls progression through mitosis and the G1 phase of the cell cycle. The APC/C complex acts by mediating ubiquitination and subsequent degradation of target proteins: it mainly mediates the formation of 'Lys-11'-linked polyubiquitin chains and, to a lower extent, the formation of 'Lys-48'- and 'Lys-63'-linked polyubiquitin chains. The APC/C complex catalyzes assembly of branched 'Lys-11'-/'Lys-48'-linked branched ubiquitin chains on target proteins.</text>
</comment>